<keyword evidence="3" id="KW-1185">Reference proteome</keyword>
<organism evidence="2 3">
    <name type="scientific">Vespula maculifrons</name>
    <name type="common">Eastern yellow jacket</name>
    <name type="synonym">Wasp</name>
    <dbReference type="NCBI Taxonomy" id="7453"/>
    <lineage>
        <taxon>Eukaryota</taxon>
        <taxon>Metazoa</taxon>
        <taxon>Ecdysozoa</taxon>
        <taxon>Arthropoda</taxon>
        <taxon>Hexapoda</taxon>
        <taxon>Insecta</taxon>
        <taxon>Pterygota</taxon>
        <taxon>Neoptera</taxon>
        <taxon>Endopterygota</taxon>
        <taxon>Hymenoptera</taxon>
        <taxon>Apocrita</taxon>
        <taxon>Aculeata</taxon>
        <taxon>Vespoidea</taxon>
        <taxon>Vespidae</taxon>
        <taxon>Vespinae</taxon>
        <taxon>Vespula</taxon>
    </lineage>
</organism>
<proteinExistence type="predicted"/>
<evidence type="ECO:0000313" key="2">
    <source>
        <dbReference type="EMBL" id="KAL2732867.1"/>
    </source>
</evidence>
<dbReference type="EMBL" id="JAYRBN010000075">
    <property type="protein sequence ID" value="KAL2732867.1"/>
    <property type="molecule type" value="Genomic_DNA"/>
</dbReference>
<dbReference type="Proteomes" id="UP001607303">
    <property type="component" value="Unassembled WGS sequence"/>
</dbReference>
<accession>A0ABD2BJB2</accession>
<reference evidence="2 3" key="1">
    <citation type="journal article" date="2024" name="Ann. Entomol. Soc. Am.">
        <title>Genomic analyses of the southern and eastern yellowjacket wasps (Hymenoptera: Vespidae) reveal evolutionary signatures of social life.</title>
        <authorList>
            <person name="Catto M.A."/>
            <person name="Caine P.B."/>
            <person name="Orr S.E."/>
            <person name="Hunt B.G."/>
            <person name="Goodisman M.A.D."/>
        </authorList>
    </citation>
    <scope>NUCLEOTIDE SEQUENCE [LARGE SCALE GENOMIC DNA]</scope>
    <source>
        <strain evidence="2">232</strain>
        <tissue evidence="2">Head and thorax</tissue>
    </source>
</reference>
<feature type="region of interest" description="Disordered" evidence="1">
    <location>
        <begin position="22"/>
        <end position="57"/>
    </location>
</feature>
<dbReference type="AlphaFoldDB" id="A0ABD2BJB2"/>
<name>A0ABD2BJB2_VESMC</name>
<feature type="compositionally biased region" description="Acidic residues" evidence="1">
    <location>
        <begin position="25"/>
        <end position="47"/>
    </location>
</feature>
<sequence>MRFSCLARLNDDNVCVFLNQGRVEEEGEEEEGEEEVEEVEEEIEKEEDGAVDREPLENTSKVLGSAIDQLRTNAGSEQFIIHTYTILYMEFTLHGRITPIMTTSYFDEATTRHDQNHLKLVLLEMELRCFIDGTTK</sequence>
<gene>
    <name evidence="2" type="ORF">V1477_015108</name>
</gene>
<evidence type="ECO:0000313" key="3">
    <source>
        <dbReference type="Proteomes" id="UP001607303"/>
    </source>
</evidence>
<comment type="caution">
    <text evidence="2">The sequence shown here is derived from an EMBL/GenBank/DDBJ whole genome shotgun (WGS) entry which is preliminary data.</text>
</comment>
<protein>
    <submittedName>
        <fullName evidence="2">Uncharacterized protein</fullName>
    </submittedName>
</protein>
<evidence type="ECO:0000256" key="1">
    <source>
        <dbReference type="SAM" id="MobiDB-lite"/>
    </source>
</evidence>